<dbReference type="SUPFAM" id="SSF81321">
    <property type="entry name" value="Family A G protein-coupled receptor-like"/>
    <property type="match status" value="1"/>
</dbReference>
<dbReference type="InterPro" id="IPR000611">
    <property type="entry name" value="NPY_rcpt"/>
</dbReference>
<dbReference type="GO" id="GO:0016020">
    <property type="term" value="C:membrane"/>
    <property type="evidence" value="ECO:0007669"/>
    <property type="project" value="UniProtKB-SubCell"/>
</dbReference>
<keyword evidence="7" id="KW-0675">Receptor</keyword>
<evidence type="ECO:0000256" key="6">
    <source>
        <dbReference type="ARBA" id="ARBA00023136"/>
    </source>
</evidence>
<evidence type="ECO:0000256" key="2">
    <source>
        <dbReference type="ARBA" id="ARBA00010663"/>
    </source>
</evidence>
<feature type="transmembrane region" description="Helical" evidence="9">
    <location>
        <begin position="216"/>
        <end position="239"/>
    </location>
</feature>
<feature type="transmembrane region" description="Helical" evidence="9">
    <location>
        <begin position="72"/>
        <end position="99"/>
    </location>
</feature>
<proteinExistence type="inferred from homology"/>
<dbReference type="Pfam" id="PF00001">
    <property type="entry name" value="7tm_1"/>
    <property type="match status" value="1"/>
</dbReference>
<name>A0AAF3FIC7_9BILA</name>
<feature type="transmembrane region" description="Helical" evidence="9">
    <location>
        <begin position="152"/>
        <end position="175"/>
    </location>
</feature>
<reference evidence="12" key="1">
    <citation type="submission" date="2024-02" db="UniProtKB">
        <authorList>
            <consortium name="WormBaseParasite"/>
        </authorList>
    </citation>
    <scope>IDENTIFICATION</scope>
</reference>
<dbReference type="PANTHER" id="PTHR24235">
    <property type="entry name" value="NEUROPEPTIDE Y RECEPTOR"/>
    <property type="match status" value="1"/>
</dbReference>
<evidence type="ECO:0000256" key="5">
    <source>
        <dbReference type="ARBA" id="ARBA00023040"/>
    </source>
</evidence>
<evidence type="ECO:0000256" key="8">
    <source>
        <dbReference type="ARBA" id="ARBA00023224"/>
    </source>
</evidence>
<evidence type="ECO:0000313" key="12">
    <source>
        <dbReference type="WBParaSite" id="MBELARI_LOCUS6583"/>
    </source>
</evidence>
<accession>A0AAF3FIC7</accession>
<dbReference type="PRINTS" id="PR00237">
    <property type="entry name" value="GPCRRHODOPSN"/>
</dbReference>
<comment type="similarity">
    <text evidence="2">Belongs to the G-protein coupled receptor 1 family.</text>
</comment>
<organism evidence="11 12">
    <name type="scientific">Mesorhabditis belari</name>
    <dbReference type="NCBI Taxonomy" id="2138241"/>
    <lineage>
        <taxon>Eukaryota</taxon>
        <taxon>Metazoa</taxon>
        <taxon>Ecdysozoa</taxon>
        <taxon>Nematoda</taxon>
        <taxon>Chromadorea</taxon>
        <taxon>Rhabditida</taxon>
        <taxon>Rhabditina</taxon>
        <taxon>Rhabditomorpha</taxon>
        <taxon>Rhabditoidea</taxon>
        <taxon>Rhabditidae</taxon>
        <taxon>Mesorhabditinae</taxon>
        <taxon>Mesorhabditis</taxon>
    </lineage>
</organism>
<dbReference type="CDD" id="cd15203">
    <property type="entry name" value="7tmA_NPYR-like"/>
    <property type="match status" value="1"/>
</dbReference>
<comment type="subcellular location">
    <subcellularLocation>
        <location evidence="1">Membrane</location>
        <topology evidence="1">Multi-pass membrane protein</topology>
    </subcellularLocation>
</comment>
<evidence type="ECO:0000256" key="4">
    <source>
        <dbReference type="ARBA" id="ARBA00022989"/>
    </source>
</evidence>
<keyword evidence="6 9" id="KW-0472">Membrane</keyword>
<keyword evidence="11" id="KW-1185">Reference proteome</keyword>
<dbReference type="InterPro" id="IPR000276">
    <property type="entry name" value="GPCR_Rhodpsn"/>
</dbReference>
<feature type="transmembrane region" description="Helical" evidence="9">
    <location>
        <begin position="270"/>
        <end position="294"/>
    </location>
</feature>
<evidence type="ECO:0000256" key="9">
    <source>
        <dbReference type="SAM" id="Phobius"/>
    </source>
</evidence>
<evidence type="ECO:0000313" key="11">
    <source>
        <dbReference type="Proteomes" id="UP000887575"/>
    </source>
</evidence>
<evidence type="ECO:0000256" key="3">
    <source>
        <dbReference type="ARBA" id="ARBA00022692"/>
    </source>
</evidence>
<dbReference type="InterPro" id="IPR017452">
    <property type="entry name" value="GPCR_Rhodpsn_7TM"/>
</dbReference>
<evidence type="ECO:0000259" key="10">
    <source>
        <dbReference type="PROSITE" id="PS50262"/>
    </source>
</evidence>
<dbReference type="PANTHER" id="PTHR24235:SF1">
    <property type="entry name" value="G-PROTEIN COUPLED RECEPTORS FAMILY 1 PROFILE DOMAIN-CONTAINING PROTEIN"/>
    <property type="match status" value="1"/>
</dbReference>
<evidence type="ECO:0000256" key="7">
    <source>
        <dbReference type="ARBA" id="ARBA00023170"/>
    </source>
</evidence>
<dbReference type="PRINTS" id="PR01012">
    <property type="entry name" value="NRPEPTIDEYR"/>
</dbReference>
<keyword evidence="3 9" id="KW-0812">Transmembrane</keyword>
<sequence>MSSNPAKWIKMSCEYFEEIQELQSSYYWSTQINSSTIVILYAIVCSFGAFANLLVFLAFLKTPMLRNIRNAFIVNLAISDFLLCSFTAPATLYLFVNLYWPFGEDLCKIVASLQATNTFVSSLTLALIAVDRVLLTLCPIKWRVASTGPSIFYGLVWLISILVAAPYGLAVSAVVPTFTPWSMKTTASLLEHCDLEFPVICREDEVKWRQFPVGKLGYTTIVFGVQYLLPLTALLYAYLQIGTTIKNRSKVILPADTRRRSIVQSKKRKALILLAILVLIYAVAWAPANLYSLFAGFQLITYSQPIYIFCHLIGISSACVNPIIYALVNENFRTAFREMFWWLPFSSRHRKSEEPTNCVVFSNAKKIENNHQNASVLIRLSEEKQSNHRESISL</sequence>
<keyword evidence="8" id="KW-0807">Transducer</keyword>
<evidence type="ECO:0000256" key="1">
    <source>
        <dbReference type="ARBA" id="ARBA00004141"/>
    </source>
</evidence>
<feature type="domain" description="G-protein coupled receptors family 1 profile" evidence="10">
    <location>
        <begin position="51"/>
        <end position="325"/>
    </location>
</feature>
<feature type="transmembrane region" description="Helical" evidence="9">
    <location>
        <begin position="306"/>
        <end position="328"/>
    </location>
</feature>
<dbReference type="PROSITE" id="PS50262">
    <property type="entry name" value="G_PROTEIN_RECEP_F1_2"/>
    <property type="match status" value="1"/>
</dbReference>
<dbReference type="AlphaFoldDB" id="A0AAF3FIC7"/>
<keyword evidence="4 9" id="KW-1133">Transmembrane helix</keyword>
<dbReference type="Proteomes" id="UP000887575">
    <property type="component" value="Unassembled WGS sequence"/>
</dbReference>
<dbReference type="WBParaSite" id="MBELARI_LOCUS6583">
    <property type="protein sequence ID" value="MBELARI_LOCUS6583"/>
    <property type="gene ID" value="MBELARI_LOCUS6583"/>
</dbReference>
<dbReference type="SMART" id="SM01381">
    <property type="entry name" value="7TM_GPCR_Srsx"/>
    <property type="match status" value="1"/>
</dbReference>
<dbReference type="Gene3D" id="1.20.1070.10">
    <property type="entry name" value="Rhodopsin 7-helix transmembrane proteins"/>
    <property type="match status" value="1"/>
</dbReference>
<protein>
    <submittedName>
        <fullName evidence="12">G-protein coupled receptors family 1 profile domain-containing protein</fullName>
    </submittedName>
</protein>
<feature type="transmembrane region" description="Helical" evidence="9">
    <location>
        <begin position="119"/>
        <end position="140"/>
    </location>
</feature>
<dbReference type="GO" id="GO:0004983">
    <property type="term" value="F:neuropeptide Y receptor activity"/>
    <property type="evidence" value="ECO:0007669"/>
    <property type="project" value="InterPro"/>
</dbReference>
<feature type="transmembrane region" description="Helical" evidence="9">
    <location>
        <begin position="38"/>
        <end position="60"/>
    </location>
</feature>
<keyword evidence="5" id="KW-0297">G-protein coupled receptor</keyword>